<gene>
    <name evidence="1" type="ORF">Tci_888207</name>
</gene>
<name>A0A699U4T2_TANCI</name>
<reference evidence="1" key="1">
    <citation type="journal article" date="2019" name="Sci. Rep.">
        <title>Draft genome of Tanacetum cinerariifolium, the natural source of mosquito coil.</title>
        <authorList>
            <person name="Yamashiro T."/>
            <person name="Shiraishi A."/>
            <person name="Satake H."/>
            <person name="Nakayama K."/>
        </authorList>
    </citation>
    <scope>NUCLEOTIDE SEQUENCE</scope>
</reference>
<protein>
    <submittedName>
        <fullName evidence="1">Uncharacterized protein</fullName>
    </submittedName>
</protein>
<evidence type="ECO:0000313" key="1">
    <source>
        <dbReference type="EMBL" id="GFD16238.1"/>
    </source>
</evidence>
<dbReference type="AlphaFoldDB" id="A0A699U4T2"/>
<sequence length="35" mass="3530">MAPKRTSTSTTLAMNQAAIKKLVADGVAAALEAQA</sequence>
<accession>A0A699U4T2</accession>
<comment type="caution">
    <text evidence="1">The sequence shown here is derived from an EMBL/GenBank/DDBJ whole genome shotgun (WGS) entry which is preliminary data.</text>
</comment>
<dbReference type="EMBL" id="BKCJ011291923">
    <property type="protein sequence ID" value="GFD16238.1"/>
    <property type="molecule type" value="Genomic_DNA"/>
</dbReference>
<proteinExistence type="predicted"/>
<feature type="non-terminal residue" evidence="1">
    <location>
        <position position="35"/>
    </location>
</feature>
<organism evidence="1">
    <name type="scientific">Tanacetum cinerariifolium</name>
    <name type="common">Dalmatian daisy</name>
    <name type="synonym">Chrysanthemum cinerariifolium</name>
    <dbReference type="NCBI Taxonomy" id="118510"/>
    <lineage>
        <taxon>Eukaryota</taxon>
        <taxon>Viridiplantae</taxon>
        <taxon>Streptophyta</taxon>
        <taxon>Embryophyta</taxon>
        <taxon>Tracheophyta</taxon>
        <taxon>Spermatophyta</taxon>
        <taxon>Magnoliopsida</taxon>
        <taxon>eudicotyledons</taxon>
        <taxon>Gunneridae</taxon>
        <taxon>Pentapetalae</taxon>
        <taxon>asterids</taxon>
        <taxon>campanulids</taxon>
        <taxon>Asterales</taxon>
        <taxon>Asteraceae</taxon>
        <taxon>Asteroideae</taxon>
        <taxon>Anthemideae</taxon>
        <taxon>Anthemidinae</taxon>
        <taxon>Tanacetum</taxon>
    </lineage>
</organism>